<feature type="binding site" evidence="4 6">
    <location>
        <position position="120"/>
    </location>
    <ligand>
        <name>substrate</name>
    </ligand>
</feature>
<evidence type="ECO:0000259" key="9">
    <source>
        <dbReference type="Pfam" id="PF02866"/>
    </source>
</evidence>
<comment type="function">
    <text evidence="4">Catalyzes the reversible oxidation of malate to oxaloacetate.</text>
</comment>
<dbReference type="PIRSF" id="PIRSF000102">
    <property type="entry name" value="Lac_mal_DH"/>
    <property type="match status" value="1"/>
</dbReference>
<dbReference type="Proteomes" id="UP000030121">
    <property type="component" value="Unassembled WGS sequence"/>
</dbReference>
<evidence type="ECO:0000256" key="2">
    <source>
        <dbReference type="ARBA" id="ARBA00023002"/>
    </source>
</evidence>
<dbReference type="PRINTS" id="PR00086">
    <property type="entry name" value="LLDHDRGNASE"/>
</dbReference>
<dbReference type="NCBIfam" id="NF004863">
    <property type="entry name" value="PRK06223.1"/>
    <property type="match status" value="1"/>
</dbReference>
<dbReference type="Gene3D" id="3.90.110.10">
    <property type="entry name" value="Lactate dehydrogenase/glycoside hydrolase, family 4, C-terminal"/>
    <property type="match status" value="1"/>
</dbReference>
<dbReference type="PANTHER" id="PTHR43128">
    <property type="entry name" value="L-2-HYDROXYCARBOXYLATE DEHYDROGENASE (NAD(P)(+))"/>
    <property type="match status" value="1"/>
</dbReference>
<name>A0A0A2MEN1_9FLAO</name>
<feature type="binding site" evidence="4 6">
    <location>
        <position position="88"/>
    </location>
    <ligand>
        <name>substrate</name>
    </ligand>
</feature>
<dbReference type="EC" id="1.1.1.37" evidence="4"/>
<dbReference type="GO" id="GO:0006099">
    <property type="term" value="P:tricarboxylic acid cycle"/>
    <property type="evidence" value="ECO:0007669"/>
    <property type="project" value="UniProtKB-UniRule"/>
</dbReference>
<dbReference type="SUPFAM" id="SSF56327">
    <property type="entry name" value="LDH C-terminal domain-like"/>
    <property type="match status" value="1"/>
</dbReference>
<dbReference type="HAMAP" id="MF_00487">
    <property type="entry name" value="Malate_dehydrog_3"/>
    <property type="match status" value="1"/>
</dbReference>
<dbReference type="STRING" id="1121899.GCA_000430025_00007"/>
<evidence type="ECO:0000256" key="4">
    <source>
        <dbReference type="HAMAP-Rule" id="MF_00487"/>
    </source>
</evidence>
<dbReference type="Gene3D" id="3.40.50.720">
    <property type="entry name" value="NAD(P)-binding Rossmann-like Domain"/>
    <property type="match status" value="1"/>
</dbReference>
<dbReference type="OrthoDB" id="9802969at2"/>
<dbReference type="GO" id="GO:0004459">
    <property type="term" value="F:L-lactate dehydrogenase (NAD+) activity"/>
    <property type="evidence" value="ECO:0007669"/>
    <property type="project" value="TreeGrafter"/>
</dbReference>
<dbReference type="InterPro" id="IPR001236">
    <property type="entry name" value="Lactate/malate_DH_N"/>
</dbReference>
<dbReference type="FunFam" id="3.40.50.720:FF:000018">
    <property type="entry name" value="Malate dehydrogenase"/>
    <property type="match status" value="1"/>
</dbReference>
<dbReference type="eggNOG" id="COG0039">
    <property type="taxonomic scope" value="Bacteria"/>
</dbReference>
<reference evidence="10 11" key="1">
    <citation type="submission" date="2013-09" db="EMBL/GenBank/DDBJ databases">
        <authorList>
            <person name="Zeng Z."/>
            <person name="Chen C."/>
        </authorList>
    </citation>
    <scope>NUCLEOTIDE SEQUENCE [LARGE SCALE GENOMIC DNA]</scope>
    <source>
        <strain evidence="10 11">GH29-5</strain>
    </source>
</reference>
<dbReference type="GO" id="GO:0030060">
    <property type="term" value="F:L-malate dehydrogenase (NAD+) activity"/>
    <property type="evidence" value="ECO:0007669"/>
    <property type="project" value="UniProtKB-UniRule"/>
</dbReference>
<dbReference type="InterPro" id="IPR015955">
    <property type="entry name" value="Lactate_DH/Glyco_Ohase_4_C"/>
</dbReference>
<dbReference type="GO" id="GO:0006089">
    <property type="term" value="P:lactate metabolic process"/>
    <property type="evidence" value="ECO:0007669"/>
    <property type="project" value="TreeGrafter"/>
</dbReference>
<evidence type="ECO:0000256" key="3">
    <source>
        <dbReference type="ARBA" id="ARBA00023027"/>
    </source>
</evidence>
<dbReference type="EMBL" id="JRLW01000003">
    <property type="protein sequence ID" value="KGO90071.1"/>
    <property type="molecule type" value="Genomic_DNA"/>
</dbReference>
<dbReference type="Pfam" id="PF02866">
    <property type="entry name" value="Ldh_1_C"/>
    <property type="match status" value="1"/>
</dbReference>
<evidence type="ECO:0000256" key="7">
    <source>
        <dbReference type="PIRSR" id="PIRSR000102-3"/>
    </source>
</evidence>
<evidence type="ECO:0000259" key="8">
    <source>
        <dbReference type="Pfam" id="PF00056"/>
    </source>
</evidence>
<feature type="binding site" evidence="4 6">
    <location>
        <position position="151"/>
    </location>
    <ligand>
        <name>substrate</name>
    </ligand>
</feature>
<dbReference type="InterPro" id="IPR036291">
    <property type="entry name" value="NAD(P)-bd_dom_sf"/>
</dbReference>
<evidence type="ECO:0000256" key="5">
    <source>
        <dbReference type="PIRSR" id="PIRSR000102-1"/>
    </source>
</evidence>
<feature type="binding site" evidence="4 7">
    <location>
        <position position="95"/>
    </location>
    <ligand>
        <name>NAD(+)</name>
        <dbReference type="ChEBI" id="CHEBI:57540"/>
    </ligand>
</feature>
<evidence type="ECO:0000256" key="6">
    <source>
        <dbReference type="PIRSR" id="PIRSR000102-2"/>
    </source>
</evidence>
<comment type="catalytic activity">
    <reaction evidence="4">
        <text>(S)-malate + NAD(+) = oxaloacetate + NADH + H(+)</text>
        <dbReference type="Rhea" id="RHEA:21432"/>
        <dbReference type="ChEBI" id="CHEBI:15378"/>
        <dbReference type="ChEBI" id="CHEBI:15589"/>
        <dbReference type="ChEBI" id="CHEBI:16452"/>
        <dbReference type="ChEBI" id="CHEBI:57540"/>
        <dbReference type="ChEBI" id="CHEBI:57945"/>
        <dbReference type="EC" id="1.1.1.37"/>
    </reaction>
</comment>
<protein>
    <recommendedName>
        <fullName evidence="4">Malate dehydrogenase</fullName>
        <ecNumber evidence="4">1.1.1.37</ecNumber>
    </recommendedName>
</protein>
<feature type="domain" description="Lactate/malate dehydrogenase N-terminal" evidence="8">
    <location>
        <begin position="1"/>
        <end position="142"/>
    </location>
</feature>
<feature type="binding site" evidence="4 7">
    <location>
        <begin position="118"/>
        <end position="120"/>
    </location>
    <ligand>
        <name>NAD(+)</name>
        <dbReference type="ChEBI" id="CHEBI:57540"/>
    </ligand>
</feature>
<keyword evidence="1 4" id="KW-0816">Tricarboxylic acid cycle</keyword>
<dbReference type="InterPro" id="IPR001557">
    <property type="entry name" value="L-lactate/malate_DH"/>
</dbReference>
<comment type="caution">
    <text evidence="10">The sequence shown here is derived from an EMBL/GenBank/DDBJ whole genome shotgun (WGS) entry which is preliminary data.</text>
</comment>
<organism evidence="10 11">
    <name type="scientific">Flavobacterium suncheonense GH29-5 = DSM 17707</name>
    <dbReference type="NCBI Taxonomy" id="1121899"/>
    <lineage>
        <taxon>Bacteria</taxon>
        <taxon>Pseudomonadati</taxon>
        <taxon>Bacteroidota</taxon>
        <taxon>Flavobacteriia</taxon>
        <taxon>Flavobacteriales</taxon>
        <taxon>Flavobacteriaceae</taxon>
        <taxon>Flavobacterium</taxon>
    </lineage>
</organism>
<dbReference type="CDD" id="cd01339">
    <property type="entry name" value="LDH-like_MDH"/>
    <property type="match status" value="1"/>
</dbReference>
<keyword evidence="3 4" id="KW-0520">NAD</keyword>
<feature type="binding site" evidence="4 6">
    <location>
        <position position="82"/>
    </location>
    <ligand>
        <name>substrate</name>
    </ligand>
</feature>
<feature type="binding site" evidence="4 7">
    <location>
        <position position="32"/>
    </location>
    <ligand>
        <name>NAD(+)</name>
        <dbReference type="ChEBI" id="CHEBI:57540"/>
    </ligand>
</feature>
<feature type="active site" description="Proton acceptor" evidence="4 5">
    <location>
        <position position="175"/>
    </location>
</feature>
<dbReference type="RefSeq" id="WP_026981054.1">
    <property type="nucleotide sequence ID" value="NZ_JRLW01000003.1"/>
</dbReference>
<feature type="domain" description="Lactate/malate dehydrogenase C-terminal" evidence="9">
    <location>
        <begin position="147"/>
        <end position="300"/>
    </location>
</feature>
<dbReference type="Pfam" id="PF00056">
    <property type="entry name" value="Ldh_1_N"/>
    <property type="match status" value="1"/>
</dbReference>
<accession>A0A0A2MEN1</accession>
<evidence type="ECO:0000313" key="10">
    <source>
        <dbReference type="EMBL" id="KGO90071.1"/>
    </source>
</evidence>
<sequence>MKVTIVGAGNVGATCADVISYRGIASEVVLLDIKEGFAEGKAMDISQCATTTGFNTRVVGSTNDYTKTAGSDVVVITSGIPRKPGMTREELIGINAGIVKGVAENVLKHSPDAIIVVVSNPMDTMTYLTLKATGLPKNRIIGMGGALDSSRFKYYLSKALNKPSNDVDGMVIGGHGDTTMIPLTRLASYCGTPVSTYLSQEEMDKVAADTMVGGATLTGLLGTSAWYAPGASVAYLVDSILNDQRKMIPCSVLLEGEYGQNDICLGVPCIIGKNGIESIVDVKLNDAEKALFAKSADAVRAMNGDLKSVLV</sequence>
<gene>
    <name evidence="4" type="primary">mdh</name>
    <name evidence="10" type="ORF">Q764_03110</name>
</gene>
<feature type="binding site" evidence="4 7">
    <location>
        <begin position="7"/>
        <end position="12"/>
    </location>
    <ligand>
        <name>NAD(+)</name>
        <dbReference type="ChEBI" id="CHEBI:57540"/>
    </ligand>
</feature>
<keyword evidence="2 4" id="KW-0560">Oxidoreductase</keyword>
<dbReference type="InterPro" id="IPR022383">
    <property type="entry name" value="Lactate/malate_DH_C"/>
</dbReference>
<keyword evidence="11" id="KW-1185">Reference proteome</keyword>
<dbReference type="InterPro" id="IPR011275">
    <property type="entry name" value="Malate_DH_type3"/>
</dbReference>
<proteinExistence type="inferred from homology"/>
<evidence type="ECO:0000256" key="1">
    <source>
        <dbReference type="ARBA" id="ARBA00022532"/>
    </source>
</evidence>
<dbReference type="SUPFAM" id="SSF51735">
    <property type="entry name" value="NAD(P)-binding Rossmann-fold domains"/>
    <property type="match status" value="1"/>
</dbReference>
<evidence type="ECO:0000313" key="11">
    <source>
        <dbReference type="Proteomes" id="UP000030121"/>
    </source>
</evidence>
<dbReference type="AlphaFoldDB" id="A0A0A2MEN1"/>
<comment type="similarity">
    <text evidence="4">Belongs to the LDH/MDH superfamily. MDH type 3 family.</text>
</comment>
<dbReference type="PANTHER" id="PTHR43128:SF16">
    <property type="entry name" value="L-LACTATE DEHYDROGENASE"/>
    <property type="match status" value="1"/>
</dbReference>